<evidence type="ECO:0000313" key="8">
    <source>
        <dbReference type="Proteomes" id="UP000595046"/>
    </source>
</evidence>
<evidence type="ECO:0000256" key="2">
    <source>
        <dbReference type="ARBA" id="ARBA00023125"/>
    </source>
</evidence>
<organism evidence="7 8">
    <name type="scientific">Streptomyces bathyalis</name>
    <dbReference type="NCBI Taxonomy" id="2710756"/>
    <lineage>
        <taxon>Bacteria</taxon>
        <taxon>Bacillati</taxon>
        <taxon>Actinomycetota</taxon>
        <taxon>Actinomycetes</taxon>
        <taxon>Kitasatosporales</taxon>
        <taxon>Streptomycetaceae</taxon>
        <taxon>Streptomyces</taxon>
    </lineage>
</organism>
<keyword evidence="5" id="KW-1133">Transmembrane helix</keyword>
<dbReference type="InterPro" id="IPR009057">
    <property type="entry name" value="Homeodomain-like_sf"/>
</dbReference>
<gene>
    <name evidence="7" type="ORF">G4Z16_06040</name>
</gene>
<evidence type="ECO:0000256" key="5">
    <source>
        <dbReference type="SAM" id="Phobius"/>
    </source>
</evidence>
<dbReference type="KEGG" id="sbat:G4Z16_06040"/>
<evidence type="ECO:0000313" key="7">
    <source>
        <dbReference type="EMBL" id="QPP10453.1"/>
    </source>
</evidence>
<evidence type="ECO:0000256" key="1">
    <source>
        <dbReference type="ARBA" id="ARBA00023015"/>
    </source>
</evidence>
<reference evidence="8" key="1">
    <citation type="submission" date="2020-02" db="EMBL/GenBank/DDBJ databases">
        <title>Streptomyces sp. ASO4wet.</title>
        <authorList>
            <person name="Risdian C."/>
            <person name="Landwehr W."/>
            <person name="Schupp P."/>
            <person name="Wink J."/>
        </authorList>
    </citation>
    <scope>NUCLEOTIDE SEQUENCE [LARGE SCALE GENOMIC DNA]</scope>
    <source>
        <strain evidence="8">ASO4wet</strain>
    </source>
</reference>
<name>A0A7T1TCK1_9ACTN</name>
<accession>A0A7T1TCK1</accession>
<dbReference type="Pfam" id="PF00440">
    <property type="entry name" value="TetR_N"/>
    <property type="match status" value="1"/>
</dbReference>
<keyword evidence="2 4" id="KW-0238">DNA-binding</keyword>
<dbReference type="InterPro" id="IPR001647">
    <property type="entry name" value="HTH_TetR"/>
</dbReference>
<dbReference type="Gene3D" id="1.10.357.10">
    <property type="entry name" value="Tetracycline Repressor, domain 2"/>
    <property type="match status" value="1"/>
</dbReference>
<dbReference type="Pfam" id="PF17754">
    <property type="entry name" value="TetR_C_14"/>
    <property type="match status" value="1"/>
</dbReference>
<evidence type="ECO:0000256" key="4">
    <source>
        <dbReference type="PROSITE-ProRule" id="PRU00335"/>
    </source>
</evidence>
<dbReference type="EMBL" id="CP048882">
    <property type="protein sequence ID" value="QPP10453.1"/>
    <property type="molecule type" value="Genomic_DNA"/>
</dbReference>
<dbReference type="Proteomes" id="UP000595046">
    <property type="component" value="Chromosome"/>
</dbReference>
<feature type="DNA-binding region" description="H-T-H motif" evidence="4">
    <location>
        <begin position="30"/>
        <end position="49"/>
    </location>
</feature>
<dbReference type="AlphaFoldDB" id="A0A7T1TCK1"/>
<dbReference type="PROSITE" id="PS50977">
    <property type="entry name" value="HTH_TETR_2"/>
    <property type="match status" value="1"/>
</dbReference>
<dbReference type="InterPro" id="IPR041347">
    <property type="entry name" value="MftR_C"/>
</dbReference>
<dbReference type="Gene3D" id="1.10.10.60">
    <property type="entry name" value="Homeodomain-like"/>
    <property type="match status" value="1"/>
</dbReference>
<evidence type="ECO:0000256" key="3">
    <source>
        <dbReference type="ARBA" id="ARBA00023163"/>
    </source>
</evidence>
<dbReference type="SUPFAM" id="SSF46689">
    <property type="entry name" value="Homeodomain-like"/>
    <property type="match status" value="1"/>
</dbReference>
<keyword evidence="5" id="KW-0812">Transmembrane</keyword>
<keyword evidence="1" id="KW-0805">Transcription regulation</keyword>
<protein>
    <submittedName>
        <fullName evidence="7">TetR family transcriptional regulator</fullName>
    </submittedName>
</protein>
<feature type="domain" description="HTH tetR-type" evidence="6">
    <location>
        <begin position="7"/>
        <end position="67"/>
    </location>
</feature>
<proteinExistence type="predicted"/>
<dbReference type="GO" id="GO:0003700">
    <property type="term" value="F:DNA-binding transcription factor activity"/>
    <property type="evidence" value="ECO:0007669"/>
    <property type="project" value="TreeGrafter"/>
</dbReference>
<dbReference type="GO" id="GO:0000976">
    <property type="term" value="F:transcription cis-regulatory region binding"/>
    <property type="evidence" value="ECO:0007669"/>
    <property type="project" value="TreeGrafter"/>
</dbReference>
<dbReference type="PANTHER" id="PTHR30055:SF238">
    <property type="entry name" value="MYCOFACTOCIN BIOSYNTHESIS TRANSCRIPTIONAL REGULATOR MFTR-RELATED"/>
    <property type="match status" value="1"/>
</dbReference>
<evidence type="ECO:0000259" key="6">
    <source>
        <dbReference type="PROSITE" id="PS50977"/>
    </source>
</evidence>
<feature type="transmembrane region" description="Helical" evidence="5">
    <location>
        <begin position="145"/>
        <end position="164"/>
    </location>
</feature>
<dbReference type="InterPro" id="IPR050109">
    <property type="entry name" value="HTH-type_TetR-like_transc_reg"/>
</dbReference>
<dbReference type="PANTHER" id="PTHR30055">
    <property type="entry name" value="HTH-TYPE TRANSCRIPTIONAL REGULATOR RUTR"/>
    <property type="match status" value="1"/>
</dbReference>
<keyword evidence="8" id="KW-1185">Reference proteome</keyword>
<keyword evidence="3" id="KW-0804">Transcription</keyword>
<dbReference type="PRINTS" id="PR00455">
    <property type="entry name" value="HTHTETR"/>
</dbReference>
<sequence>MRERKKAQTRRNIQEHALRLILDQGYDDTTVEEIATAAGVSHMTFFRYFPTKESVVESDDYDPLIARLIEERPPEEDALTALHHALSQGLARIYEADKEALLVRTRLVLTTPALRARQWQNQHATEQLFTDALTARQPTADPLRVRVLAAASLAALTTALTVWVDSNGSGHLPTLVDEAFDALQAPDARHSGQQHRAKEP</sequence>
<keyword evidence="5" id="KW-0472">Membrane</keyword>